<feature type="compositionally biased region" description="Basic residues" evidence="1">
    <location>
        <begin position="42"/>
        <end position="51"/>
    </location>
</feature>
<dbReference type="RefSeq" id="WP_167528968.1">
    <property type="nucleotide sequence ID" value="NZ_VITY01000003.1"/>
</dbReference>
<proteinExistence type="predicted"/>
<dbReference type="AlphaFoldDB" id="A0A560MDA4"/>
<sequence>MPKKLERKPDDPEQSKRFLEAAKEAEADETEKGADKAFNKVAKPKGGRASS</sequence>
<accession>A0A560MDA4</accession>
<dbReference type="EMBL" id="VITY01000003">
    <property type="protein sequence ID" value="TWC05586.1"/>
    <property type="molecule type" value="Genomic_DNA"/>
</dbReference>
<feature type="region of interest" description="Disordered" evidence="1">
    <location>
        <begin position="23"/>
        <end position="51"/>
    </location>
</feature>
<feature type="compositionally biased region" description="Basic and acidic residues" evidence="1">
    <location>
        <begin position="23"/>
        <end position="38"/>
    </location>
</feature>
<reference evidence="2 3" key="1">
    <citation type="submission" date="2019-06" db="EMBL/GenBank/DDBJ databases">
        <title>Genomic Encyclopedia of Type Strains, Phase IV (KMG-V): Genome sequencing to study the core and pangenomes of soil and plant-associated prokaryotes.</title>
        <authorList>
            <person name="Whitman W."/>
        </authorList>
    </citation>
    <scope>NUCLEOTIDE SEQUENCE [LARGE SCALE GENOMIC DNA]</scope>
    <source>
        <strain evidence="2 3">BR 10355</strain>
    </source>
</reference>
<keyword evidence="3" id="KW-1185">Reference proteome</keyword>
<comment type="caution">
    <text evidence="2">The sequence shown here is derived from an EMBL/GenBank/DDBJ whole genome shotgun (WGS) entry which is preliminary data.</text>
</comment>
<protein>
    <submittedName>
        <fullName evidence="2">Uncharacterized protein</fullName>
    </submittedName>
</protein>
<organism evidence="2 3">
    <name type="scientific">Bradyrhizobium macuxiense</name>
    <dbReference type="NCBI Taxonomy" id="1755647"/>
    <lineage>
        <taxon>Bacteria</taxon>
        <taxon>Pseudomonadati</taxon>
        <taxon>Pseudomonadota</taxon>
        <taxon>Alphaproteobacteria</taxon>
        <taxon>Hyphomicrobiales</taxon>
        <taxon>Nitrobacteraceae</taxon>
        <taxon>Bradyrhizobium</taxon>
    </lineage>
</organism>
<evidence type="ECO:0000256" key="1">
    <source>
        <dbReference type="SAM" id="MobiDB-lite"/>
    </source>
</evidence>
<dbReference type="Proteomes" id="UP000321304">
    <property type="component" value="Unassembled WGS sequence"/>
</dbReference>
<name>A0A560MDA4_9BRAD</name>
<evidence type="ECO:0000313" key="2">
    <source>
        <dbReference type="EMBL" id="TWC05586.1"/>
    </source>
</evidence>
<evidence type="ECO:0000313" key="3">
    <source>
        <dbReference type="Proteomes" id="UP000321304"/>
    </source>
</evidence>
<gene>
    <name evidence="2" type="ORF">FBZ93_103606</name>
</gene>